<sequence>MAIKGSTAILAACSALTAFEFAACCVISSPSSREDVASVSGMSGMARSRSILARNGLIWSLVRGLDSLRVGQPPI</sequence>
<keyword evidence="3" id="KW-1185">Reference proteome</keyword>
<feature type="signal peptide" evidence="1">
    <location>
        <begin position="1"/>
        <end position="24"/>
    </location>
</feature>
<organism evidence="2 3">
    <name type="scientific">Aspergillus taichungensis</name>
    <dbReference type="NCBI Taxonomy" id="482145"/>
    <lineage>
        <taxon>Eukaryota</taxon>
        <taxon>Fungi</taxon>
        <taxon>Dikarya</taxon>
        <taxon>Ascomycota</taxon>
        <taxon>Pezizomycotina</taxon>
        <taxon>Eurotiomycetes</taxon>
        <taxon>Eurotiomycetidae</taxon>
        <taxon>Eurotiales</taxon>
        <taxon>Aspergillaceae</taxon>
        <taxon>Aspergillus</taxon>
        <taxon>Aspergillus subgen. Circumdati</taxon>
    </lineage>
</organism>
<gene>
    <name evidence="2" type="ORF">BDW42DRAFT_160473</name>
</gene>
<evidence type="ECO:0008006" key="4">
    <source>
        <dbReference type="Google" id="ProtNLM"/>
    </source>
</evidence>
<name>A0A2J5I667_9EURO</name>
<reference evidence="3" key="1">
    <citation type="submission" date="2017-12" db="EMBL/GenBank/DDBJ databases">
        <authorList>
            <consortium name="DOE Joint Genome Institute"/>
            <person name="Mondo S.J."/>
            <person name="Kjaerbolling I."/>
            <person name="Vesth T.C."/>
            <person name="Frisvad J.C."/>
            <person name="Nybo J.L."/>
            <person name="Theobald S."/>
            <person name="Kuo A."/>
            <person name="Bowyer P."/>
            <person name="Matsuda Y."/>
            <person name="Lyhne E.K."/>
            <person name="Kogle M.E."/>
            <person name="Clum A."/>
            <person name="Lipzen A."/>
            <person name="Salamov A."/>
            <person name="Ngan C.Y."/>
            <person name="Daum C."/>
            <person name="Chiniquy J."/>
            <person name="Barry K."/>
            <person name="LaButti K."/>
            <person name="Haridas S."/>
            <person name="Simmons B.A."/>
            <person name="Magnuson J.K."/>
            <person name="Mortensen U.H."/>
            <person name="Larsen T.O."/>
            <person name="Grigoriev I.V."/>
            <person name="Baker S.E."/>
            <person name="Andersen M.R."/>
            <person name="Nordberg H.P."/>
            <person name="Cantor M.N."/>
            <person name="Hua S.X."/>
        </authorList>
    </citation>
    <scope>NUCLEOTIDE SEQUENCE [LARGE SCALE GENOMIC DNA]</scope>
    <source>
        <strain evidence="3">IBT 19404</strain>
    </source>
</reference>
<feature type="chain" id="PRO_5014465946" description="Secreted protein" evidence="1">
    <location>
        <begin position="25"/>
        <end position="75"/>
    </location>
</feature>
<keyword evidence="1" id="KW-0732">Signal</keyword>
<protein>
    <recommendedName>
        <fullName evidence="4">Secreted protein</fullName>
    </recommendedName>
</protein>
<evidence type="ECO:0000313" key="2">
    <source>
        <dbReference type="EMBL" id="PLN85447.1"/>
    </source>
</evidence>
<evidence type="ECO:0000256" key="1">
    <source>
        <dbReference type="SAM" id="SignalP"/>
    </source>
</evidence>
<accession>A0A2J5I667</accession>
<proteinExistence type="predicted"/>
<dbReference type="AlphaFoldDB" id="A0A2J5I667"/>
<evidence type="ECO:0000313" key="3">
    <source>
        <dbReference type="Proteomes" id="UP000235023"/>
    </source>
</evidence>
<dbReference type="EMBL" id="KZ559504">
    <property type="protein sequence ID" value="PLN85447.1"/>
    <property type="molecule type" value="Genomic_DNA"/>
</dbReference>
<dbReference type="Proteomes" id="UP000235023">
    <property type="component" value="Unassembled WGS sequence"/>
</dbReference>